<organism evidence="3 4">
    <name type="scientific">Blastomonas fulva</name>
    <dbReference type="NCBI Taxonomy" id="1550728"/>
    <lineage>
        <taxon>Bacteria</taxon>
        <taxon>Pseudomonadati</taxon>
        <taxon>Pseudomonadota</taxon>
        <taxon>Alphaproteobacteria</taxon>
        <taxon>Sphingomonadales</taxon>
        <taxon>Sphingomonadaceae</taxon>
        <taxon>Blastomonas</taxon>
    </lineage>
</organism>
<reference evidence="3 4" key="1">
    <citation type="submission" date="2017-03" db="EMBL/GenBank/DDBJ databases">
        <title>Complete genome sequence of Blastomonas fulva degrading microcsystin LR.</title>
        <authorList>
            <person name="Lee H.-g."/>
            <person name="Jin L."/>
            <person name="oh H.-M."/>
        </authorList>
    </citation>
    <scope>NUCLEOTIDE SEQUENCE [LARGE SCALE GENOMIC DNA]</scope>
    <source>
        <strain evidence="3 4">T2</strain>
    </source>
</reference>
<dbReference type="EMBL" id="CP020083">
    <property type="protein sequence ID" value="ASR50566.1"/>
    <property type="molecule type" value="Genomic_DNA"/>
</dbReference>
<gene>
    <name evidence="3" type="ORF">B5J99_03020</name>
</gene>
<feature type="chain" id="PRO_5045391055" description="Putative auto-transporter adhesin head GIN domain-containing protein" evidence="1">
    <location>
        <begin position="24"/>
        <end position="243"/>
    </location>
</feature>
<name>A0ABM6M3U7_9SPHN</name>
<dbReference type="Gene3D" id="2.160.20.120">
    <property type="match status" value="1"/>
</dbReference>
<dbReference type="GeneID" id="303484544"/>
<protein>
    <recommendedName>
        <fullName evidence="2">Putative auto-transporter adhesin head GIN domain-containing protein</fullName>
    </recommendedName>
</protein>
<dbReference type="InterPro" id="IPR021255">
    <property type="entry name" value="DUF2807"/>
</dbReference>
<evidence type="ECO:0000256" key="1">
    <source>
        <dbReference type="SAM" id="SignalP"/>
    </source>
</evidence>
<sequence>MKGLVIALAVLPGCLAGLGSAEAAERRFTLSGFDKVRIEGDVAVEINSDAAPFALASGDPRALEALSLKVQGGTLYIRRARRNAPVEARKRAALPDTLPLVRLSARAVQSLTVLGHGSARIDRLAGARPSATMDGNGSVEIGSVSADAIAINVNGNGSLKVGGTAARARAVMLGEGLIEGGGLTLGALEFIGEGPVRARLTVNGPARIAVKGDADIQIGGKPDCTVRQTGTNAISCGGGLAVR</sequence>
<evidence type="ECO:0000313" key="3">
    <source>
        <dbReference type="EMBL" id="ASR50566.1"/>
    </source>
</evidence>
<proteinExistence type="predicted"/>
<evidence type="ECO:0000259" key="2">
    <source>
        <dbReference type="Pfam" id="PF10988"/>
    </source>
</evidence>
<dbReference type="Proteomes" id="UP000258016">
    <property type="component" value="Chromosome"/>
</dbReference>
<dbReference type="RefSeq" id="WP_117351429.1">
    <property type="nucleotide sequence ID" value="NZ_CP020083.1"/>
</dbReference>
<dbReference type="Pfam" id="PF10988">
    <property type="entry name" value="DUF2807"/>
    <property type="match status" value="1"/>
</dbReference>
<feature type="domain" description="Putative auto-transporter adhesin head GIN" evidence="2">
    <location>
        <begin position="33"/>
        <end position="222"/>
    </location>
</feature>
<keyword evidence="1" id="KW-0732">Signal</keyword>
<feature type="signal peptide" evidence="1">
    <location>
        <begin position="1"/>
        <end position="23"/>
    </location>
</feature>
<keyword evidence="4" id="KW-1185">Reference proteome</keyword>
<accession>A0ABM6M3U7</accession>
<evidence type="ECO:0000313" key="4">
    <source>
        <dbReference type="Proteomes" id="UP000258016"/>
    </source>
</evidence>